<sequence length="582" mass="64651">MKLQHYLKSNLLEKLKNVKVAAKIYALVLISTFFMAILGGTAYYYLNETNEKMTAMYEERMLPLNEIQTIQESSRTNEAYILEVILASNNPLRRERYMEEITANDHQIDELIEELKQHTLHDDGHKMLDQLSAQLSIYRTQRKETIESAMEGSSSEAYASKLANNGSLDALNQTLNELVNYNLDMAEQLKQQNEENAVNAVLILWITIALSIGLSLLFGWFLAKRFTRPIIQVMKASEEVAKGDLTISLPKPSSKDEIGMLTDSVQTMVSYLRDLIHQVKYTASEVTESSRHLLHVATETSDASYKIASTVQQLASGAETQMEGARGSVDAMNKMHALLMQISGTFTAVIEAVGTMSNHAREGGDAAVKASHQIRSIESAVNRSQEQIHSLDTSAQHIESITRFMKDIAGRTNLLALNASIEAAHAGEFGKSFAVVASEIRKLAEQTIQYVKQIEDINGTIFMNLQSSTQSMNHVSEEVVTGIQIVEHAGNHFDQIVRSVGHTHEEVNKLSKAWEQIEIYFQEVVHTIEEGHAIAQQMAGSTQEVAATTQQQLSVVDLISSSAGSLKETADQLEQNVSVFKS</sequence>
<comment type="similarity">
    <text evidence="5">Belongs to the methyl-accepting chemotaxis (MCP) protein family.</text>
</comment>
<dbReference type="SMART" id="SM00283">
    <property type="entry name" value="MA"/>
    <property type="match status" value="1"/>
</dbReference>
<evidence type="ECO:0000256" key="7">
    <source>
        <dbReference type="SAM" id="Phobius"/>
    </source>
</evidence>
<accession>A0ABW1IQ32</accession>
<dbReference type="InterPro" id="IPR047347">
    <property type="entry name" value="YvaQ-like_sensor"/>
</dbReference>
<comment type="caution">
    <text evidence="10">The sequence shown here is derived from an EMBL/GenBank/DDBJ whole genome shotgun (WGS) entry which is preliminary data.</text>
</comment>
<dbReference type="PROSITE" id="PS50885">
    <property type="entry name" value="HAMP"/>
    <property type="match status" value="1"/>
</dbReference>
<dbReference type="CDD" id="cd06225">
    <property type="entry name" value="HAMP"/>
    <property type="match status" value="1"/>
</dbReference>
<dbReference type="PANTHER" id="PTHR32089:SF112">
    <property type="entry name" value="LYSOZYME-LIKE PROTEIN-RELATED"/>
    <property type="match status" value="1"/>
</dbReference>
<dbReference type="InterPro" id="IPR004089">
    <property type="entry name" value="MCPsignal_dom"/>
</dbReference>
<dbReference type="Pfam" id="PF00015">
    <property type="entry name" value="MCPsignal"/>
    <property type="match status" value="1"/>
</dbReference>
<reference evidence="11" key="1">
    <citation type="journal article" date="2019" name="Int. J. Syst. Evol. Microbiol.">
        <title>The Global Catalogue of Microorganisms (GCM) 10K type strain sequencing project: providing services to taxonomists for standard genome sequencing and annotation.</title>
        <authorList>
            <consortium name="The Broad Institute Genomics Platform"/>
            <consortium name="The Broad Institute Genome Sequencing Center for Infectious Disease"/>
            <person name="Wu L."/>
            <person name="Ma J."/>
        </authorList>
    </citation>
    <scope>NUCLEOTIDE SEQUENCE [LARGE SCALE GENOMIC DNA]</scope>
    <source>
        <strain evidence="11">CCM 8749</strain>
    </source>
</reference>
<gene>
    <name evidence="10" type="ORF">ACFPXP_10750</name>
</gene>
<dbReference type="InterPro" id="IPR003660">
    <property type="entry name" value="HAMP_dom"/>
</dbReference>
<feature type="transmembrane region" description="Helical" evidence="7">
    <location>
        <begin position="202"/>
        <end position="223"/>
    </location>
</feature>
<evidence type="ECO:0000259" key="9">
    <source>
        <dbReference type="PROSITE" id="PS50885"/>
    </source>
</evidence>
<dbReference type="RefSeq" id="WP_379894201.1">
    <property type="nucleotide sequence ID" value="NZ_CBCSCT010000065.1"/>
</dbReference>
<dbReference type="Gene3D" id="1.10.287.950">
    <property type="entry name" value="Methyl-accepting chemotaxis protein"/>
    <property type="match status" value="1"/>
</dbReference>
<evidence type="ECO:0000313" key="11">
    <source>
        <dbReference type="Proteomes" id="UP001596250"/>
    </source>
</evidence>
<feature type="domain" description="HAMP" evidence="9">
    <location>
        <begin position="224"/>
        <end position="277"/>
    </location>
</feature>
<dbReference type="SMART" id="SM00304">
    <property type="entry name" value="HAMP"/>
    <property type="match status" value="1"/>
</dbReference>
<keyword evidence="2" id="KW-1003">Cell membrane</keyword>
<evidence type="ECO:0000256" key="6">
    <source>
        <dbReference type="PROSITE-ProRule" id="PRU00284"/>
    </source>
</evidence>
<dbReference type="EMBL" id="JBHSQV010000141">
    <property type="protein sequence ID" value="MFC5986894.1"/>
    <property type="molecule type" value="Genomic_DNA"/>
</dbReference>
<name>A0ABW1IQ32_9BACL</name>
<dbReference type="SUPFAM" id="SSF58104">
    <property type="entry name" value="Methyl-accepting chemotaxis protein (MCP) signaling domain"/>
    <property type="match status" value="1"/>
</dbReference>
<keyword evidence="7" id="KW-1133">Transmembrane helix</keyword>
<keyword evidence="7" id="KW-0812">Transmembrane</keyword>
<proteinExistence type="inferred from homology"/>
<dbReference type="CDD" id="cd19411">
    <property type="entry name" value="MCP2201-like_sensor"/>
    <property type="match status" value="1"/>
</dbReference>
<dbReference type="PROSITE" id="PS50111">
    <property type="entry name" value="CHEMOTAXIS_TRANSDUC_2"/>
    <property type="match status" value="1"/>
</dbReference>
<keyword evidence="4 6" id="KW-0807">Transducer</keyword>
<evidence type="ECO:0000256" key="3">
    <source>
        <dbReference type="ARBA" id="ARBA00023136"/>
    </source>
</evidence>
<evidence type="ECO:0000256" key="5">
    <source>
        <dbReference type="ARBA" id="ARBA00029447"/>
    </source>
</evidence>
<feature type="transmembrane region" description="Helical" evidence="7">
    <location>
        <begin position="20"/>
        <end position="46"/>
    </location>
</feature>
<organism evidence="10 11">
    <name type="scientific">Marinicrinis lubricantis</name>
    <dbReference type="NCBI Taxonomy" id="2086470"/>
    <lineage>
        <taxon>Bacteria</taxon>
        <taxon>Bacillati</taxon>
        <taxon>Bacillota</taxon>
        <taxon>Bacilli</taxon>
        <taxon>Bacillales</taxon>
        <taxon>Paenibacillaceae</taxon>
    </lineage>
</organism>
<keyword evidence="11" id="KW-1185">Reference proteome</keyword>
<dbReference type="PANTHER" id="PTHR32089">
    <property type="entry name" value="METHYL-ACCEPTING CHEMOTAXIS PROTEIN MCPB"/>
    <property type="match status" value="1"/>
</dbReference>
<evidence type="ECO:0000256" key="4">
    <source>
        <dbReference type="ARBA" id="ARBA00023224"/>
    </source>
</evidence>
<evidence type="ECO:0000259" key="8">
    <source>
        <dbReference type="PROSITE" id="PS50111"/>
    </source>
</evidence>
<evidence type="ECO:0000256" key="2">
    <source>
        <dbReference type="ARBA" id="ARBA00022475"/>
    </source>
</evidence>
<dbReference type="Gene3D" id="6.10.340.10">
    <property type="match status" value="1"/>
</dbReference>
<comment type="subcellular location">
    <subcellularLocation>
        <location evidence="1">Cell membrane</location>
    </subcellularLocation>
</comment>
<dbReference type="InterPro" id="IPR024478">
    <property type="entry name" value="HlyB_4HB_MCP"/>
</dbReference>
<feature type="domain" description="Methyl-accepting transducer" evidence="8">
    <location>
        <begin position="296"/>
        <end position="546"/>
    </location>
</feature>
<protein>
    <submittedName>
        <fullName evidence="10">Methyl-accepting chemotaxis protein</fullName>
    </submittedName>
</protein>
<dbReference type="PRINTS" id="PR00260">
    <property type="entry name" value="CHEMTRNSDUCR"/>
</dbReference>
<evidence type="ECO:0000313" key="10">
    <source>
        <dbReference type="EMBL" id="MFC5986894.1"/>
    </source>
</evidence>
<dbReference type="InterPro" id="IPR004090">
    <property type="entry name" value="Chemotax_Me-accpt_rcpt"/>
</dbReference>
<dbReference type="Pfam" id="PF00672">
    <property type="entry name" value="HAMP"/>
    <property type="match status" value="1"/>
</dbReference>
<evidence type="ECO:0000256" key="1">
    <source>
        <dbReference type="ARBA" id="ARBA00004236"/>
    </source>
</evidence>
<keyword evidence="3 7" id="KW-0472">Membrane</keyword>
<dbReference type="Pfam" id="PF12729">
    <property type="entry name" value="4HB_MCP_1"/>
    <property type="match status" value="1"/>
</dbReference>
<dbReference type="Proteomes" id="UP001596250">
    <property type="component" value="Unassembled WGS sequence"/>
</dbReference>